<accession>A0A5E7VLN8</accession>
<protein>
    <submittedName>
        <fullName evidence="1">Uncharacterized protein</fullName>
    </submittedName>
</protein>
<evidence type="ECO:0000313" key="1">
    <source>
        <dbReference type="EMBL" id="VVQ23536.1"/>
    </source>
</evidence>
<dbReference type="Proteomes" id="UP000381378">
    <property type="component" value="Unassembled WGS sequence"/>
</dbReference>
<proteinExistence type="predicted"/>
<dbReference type="AlphaFoldDB" id="A0A5E7VLN8"/>
<organism evidence="1 2">
    <name type="scientific">Pseudomonas fluorescens</name>
    <dbReference type="NCBI Taxonomy" id="294"/>
    <lineage>
        <taxon>Bacteria</taxon>
        <taxon>Pseudomonadati</taxon>
        <taxon>Pseudomonadota</taxon>
        <taxon>Gammaproteobacteria</taxon>
        <taxon>Pseudomonadales</taxon>
        <taxon>Pseudomonadaceae</taxon>
        <taxon>Pseudomonas</taxon>
    </lineage>
</organism>
<dbReference type="RefSeq" id="WP_150787798.1">
    <property type="nucleotide sequence ID" value="NZ_CABVJF010000029.1"/>
</dbReference>
<reference evidence="1 2" key="1">
    <citation type="submission" date="2019-09" db="EMBL/GenBank/DDBJ databases">
        <authorList>
            <person name="Chandra G."/>
            <person name="Truman W A."/>
        </authorList>
    </citation>
    <scope>NUCLEOTIDE SEQUENCE [LARGE SCALE GENOMIC DNA]</scope>
    <source>
        <strain evidence="1">PS928</strain>
    </source>
</reference>
<sequence>MIYSRLLYTEHEQPHNKHGEGGYTVFSTQQSKGIDFMPLDVLSMQTFAVLWWDTPDTRVIYLIEMAIITGQLSPVKLLHASKGTLVIVYDDDLADEKYGDFKAAWDDVASYALYDEWNAIVIKESEIVFDLDGGRLFRKYAPEILAANTLGIVEFTSDMFLFWDEWDPRDILGELDPEEERANLKQLRDGPDLFDDGVDF</sequence>
<name>A0A5E7VLN8_PSEFL</name>
<gene>
    <name evidence="1" type="ORF">PS928_05556</name>
</gene>
<dbReference type="OrthoDB" id="6894259at2"/>
<evidence type="ECO:0000313" key="2">
    <source>
        <dbReference type="Proteomes" id="UP000381378"/>
    </source>
</evidence>
<dbReference type="EMBL" id="CABVJF010000029">
    <property type="protein sequence ID" value="VVQ23536.1"/>
    <property type="molecule type" value="Genomic_DNA"/>
</dbReference>